<feature type="transmembrane region" description="Helical" evidence="8">
    <location>
        <begin position="115"/>
        <end position="133"/>
    </location>
</feature>
<feature type="transmembrane region" description="Helical" evidence="8">
    <location>
        <begin position="366"/>
        <end position="385"/>
    </location>
</feature>
<feature type="transmembrane region" description="Helical" evidence="8">
    <location>
        <begin position="5"/>
        <end position="22"/>
    </location>
</feature>
<dbReference type="PANTHER" id="PTHR13285">
    <property type="entry name" value="ACYLTRANSFERASE"/>
    <property type="match status" value="1"/>
</dbReference>
<evidence type="ECO:0000256" key="5">
    <source>
        <dbReference type="ARBA" id="ARBA00022989"/>
    </source>
</evidence>
<keyword evidence="10" id="KW-1185">Reference proteome</keyword>
<evidence type="ECO:0000256" key="3">
    <source>
        <dbReference type="ARBA" id="ARBA00022475"/>
    </source>
</evidence>
<evidence type="ECO:0000313" key="9">
    <source>
        <dbReference type="EMBL" id="AUC23107.1"/>
    </source>
</evidence>
<dbReference type="PIRSF" id="PIRSF500217">
    <property type="entry name" value="AlgI"/>
    <property type="match status" value="1"/>
</dbReference>
<feature type="transmembrane region" description="Helical" evidence="8">
    <location>
        <begin position="451"/>
        <end position="474"/>
    </location>
</feature>
<proteinExistence type="inferred from homology"/>
<dbReference type="InterPro" id="IPR028362">
    <property type="entry name" value="AlgI"/>
</dbReference>
<protein>
    <submittedName>
        <fullName evidence="9">Membrane-bound O-acyltransferase family protein</fullName>
    </submittedName>
</protein>
<keyword evidence="7" id="KW-0012">Acyltransferase</keyword>
<sequence>MLFNSWQYVFFFLVVLVIYFSLKHKWRIHFLLIASYIFYSVWSWKFALLMFGVSVLNFFCGKKIFYAATKKGKQKWFATALMFSLLPLFYFKYANFFIDSFSNLASFFDVHANKYTLNVILPVGISFFTFQALSYSIDIYRNRVGVETSLVRFTTYVAFFPQLVAGPIERSTNLLQQFYEEHEFDIKRFVEGAKLFIWGLFKKIVIADRLSVYSDSVFNNPEAHSSPTLIVATVFFTFQIYCDFSGYSDMAIGSARMLGFRLMQNFNLPYLSISIGEFWKRWHISLSTWFSDYVYIPLGGNRVSISRWVFNILVVFLLSGLWHGANWTFVIWGALHAFYYFIEFIGKKTLVLIGAEDVMKKGYYKFFKIIIVFILVCFAWIFFRANSVSDAFLIITKIVSFSGQLWTGGSSVTTLLSVLLILFLIGVQILQFNNKVSIYFSKTQLPSYVEWLSYAFLLITIALFGMSSNAFIYFQF</sequence>
<dbReference type="PANTHER" id="PTHR13285:SF18">
    <property type="entry name" value="PROTEIN-CYSTEINE N-PALMITOYLTRANSFERASE RASP"/>
    <property type="match status" value="1"/>
</dbReference>
<dbReference type="InterPro" id="IPR051085">
    <property type="entry name" value="MB_O-acyltransferase"/>
</dbReference>
<evidence type="ECO:0000256" key="8">
    <source>
        <dbReference type="SAM" id="Phobius"/>
    </source>
</evidence>
<comment type="subcellular location">
    <subcellularLocation>
        <location evidence="1">Cell membrane</location>
        <topology evidence="1">Multi-pass membrane protein</topology>
    </subcellularLocation>
</comment>
<organism evidence="9 10">
    <name type="scientific">Polaribacter sejongensis</name>
    <dbReference type="NCBI Taxonomy" id="985043"/>
    <lineage>
        <taxon>Bacteria</taxon>
        <taxon>Pseudomonadati</taxon>
        <taxon>Bacteroidota</taxon>
        <taxon>Flavobacteriia</taxon>
        <taxon>Flavobacteriales</taxon>
        <taxon>Flavobacteriaceae</taxon>
    </lineage>
</organism>
<dbReference type="InterPro" id="IPR024194">
    <property type="entry name" value="Ac/AlaTfrase_AlgI/DltB"/>
</dbReference>
<accession>A0ABN5F6G5</accession>
<dbReference type="InterPro" id="IPR004299">
    <property type="entry name" value="MBOAT_fam"/>
</dbReference>
<evidence type="ECO:0000256" key="6">
    <source>
        <dbReference type="ARBA" id="ARBA00023136"/>
    </source>
</evidence>
<dbReference type="EMBL" id="CP019336">
    <property type="protein sequence ID" value="AUC23107.1"/>
    <property type="molecule type" value="Genomic_DNA"/>
</dbReference>
<name>A0ABN5F6G5_9FLAO</name>
<feature type="transmembrane region" description="Helical" evidence="8">
    <location>
        <begin position="329"/>
        <end position="346"/>
    </location>
</feature>
<evidence type="ECO:0000256" key="1">
    <source>
        <dbReference type="ARBA" id="ARBA00004651"/>
    </source>
</evidence>
<dbReference type="Pfam" id="PF03062">
    <property type="entry name" value="MBOAT"/>
    <property type="match status" value="1"/>
</dbReference>
<feature type="transmembrane region" description="Helical" evidence="8">
    <location>
        <begin position="305"/>
        <end position="323"/>
    </location>
</feature>
<dbReference type="Proteomes" id="UP000232721">
    <property type="component" value="Chromosome"/>
</dbReference>
<evidence type="ECO:0000256" key="7">
    <source>
        <dbReference type="PIRNR" id="PIRNR016636"/>
    </source>
</evidence>
<reference evidence="9 10" key="1">
    <citation type="submission" date="2017-02" db="EMBL/GenBank/DDBJ databases">
        <title>Trade-off between light-utilization and light-protection in marine flavobacteria.</title>
        <authorList>
            <person name="Kumagai Y."/>
            <person name="Yoshizawa S."/>
            <person name="Kogure K."/>
            <person name="Iwasaki W."/>
        </authorList>
    </citation>
    <scope>NUCLEOTIDE SEQUENCE [LARGE SCALE GENOMIC DNA]</scope>
    <source>
        <strain evidence="9 10">KCTC 23670</strain>
    </source>
</reference>
<keyword evidence="4 8" id="KW-0812">Transmembrane</keyword>
<keyword evidence="6 7" id="KW-0472">Membrane</keyword>
<keyword evidence="5 8" id="KW-1133">Transmembrane helix</keyword>
<feature type="transmembrane region" description="Helical" evidence="8">
    <location>
        <begin position="76"/>
        <end position="95"/>
    </location>
</feature>
<keyword evidence="3 7" id="KW-1003">Cell membrane</keyword>
<evidence type="ECO:0000256" key="2">
    <source>
        <dbReference type="ARBA" id="ARBA00010323"/>
    </source>
</evidence>
<dbReference type="PIRSF" id="PIRSF016636">
    <property type="entry name" value="AlgI_DltB"/>
    <property type="match status" value="1"/>
</dbReference>
<keyword evidence="7" id="KW-0808">Transferase</keyword>
<gene>
    <name evidence="9" type="ORF">BTO15_13830</name>
</gene>
<evidence type="ECO:0000256" key="4">
    <source>
        <dbReference type="ARBA" id="ARBA00022692"/>
    </source>
</evidence>
<comment type="similarity">
    <text evidence="2 7">Belongs to the membrane-bound acyltransferase family.</text>
</comment>
<evidence type="ECO:0000313" key="10">
    <source>
        <dbReference type="Proteomes" id="UP000232721"/>
    </source>
</evidence>
<feature type="transmembrane region" description="Helical" evidence="8">
    <location>
        <begin position="28"/>
        <end position="56"/>
    </location>
</feature>
<feature type="transmembrane region" description="Helical" evidence="8">
    <location>
        <begin position="405"/>
        <end position="430"/>
    </location>
</feature>